<evidence type="ECO:0000256" key="2">
    <source>
        <dbReference type="ARBA" id="ARBA00022741"/>
    </source>
</evidence>
<dbReference type="SMART" id="SM00382">
    <property type="entry name" value="AAA"/>
    <property type="match status" value="1"/>
</dbReference>
<keyword evidence="2" id="KW-0547">Nucleotide-binding</keyword>
<protein>
    <recommendedName>
        <fullName evidence="4">AIG1-type G domain-containing protein</fullName>
    </recommendedName>
</protein>
<dbReference type="EMBL" id="JAWDJR010000017">
    <property type="protein sequence ID" value="KAK9960294.1"/>
    <property type="molecule type" value="Genomic_DNA"/>
</dbReference>
<evidence type="ECO:0000259" key="4">
    <source>
        <dbReference type="PROSITE" id="PS51720"/>
    </source>
</evidence>
<name>A0AAW1ZFL2_CULAL</name>
<reference evidence="5 6" key="1">
    <citation type="submission" date="2024-05" db="EMBL/GenBank/DDBJ databases">
        <title>A high-quality chromosomal-level genome assembly of Topmouth culter (Culter alburnus).</title>
        <authorList>
            <person name="Zhao H."/>
        </authorList>
    </citation>
    <scope>NUCLEOTIDE SEQUENCE [LARGE SCALE GENOMIC DNA]</scope>
    <source>
        <strain evidence="5">CATC2023</strain>
        <tissue evidence="5">Muscle</tissue>
    </source>
</reference>
<feature type="coiled-coil region" evidence="3">
    <location>
        <begin position="426"/>
        <end position="460"/>
    </location>
</feature>
<gene>
    <name evidence="5" type="ORF">ABG768_010367</name>
</gene>
<dbReference type="Pfam" id="PF04548">
    <property type="entry name" value="AIG1"/>
    <property type="match status" value="1"/>
</dbReference>
<dbReference type="InterPro" id="IPR027417">
    <property type="entry name" value="P-loop_NTPase"/>
</dbReference>
<dbReference type="PROSITE" id="PS00675">
    <property type="entry name" value="SIGMA54_INTERACT_1"/>
    <property type="match status" value="1"/>
</dbReference>
<organism evidence="5 6">
    <name type="scientific">Culter alburnus</name>
    <name type="common">Topmouth culter</name>
    <dbReference type="NCBI Taxonomy" id="194366"/>
    <lineage>
        <taxon>Eukaryota</taxon>
        <taxon>Metazoa</taxon>
        <taxon>Chordata</taxon>
        <taxon>Craniata</taxon>
        <taxon>Vertebrata</taxon>
        <taxon>Euteleostomi</taxon>
        <taxon>Actinopterygii</taxon>
        <taxon>Neopterygii</taxon>
        <taxon>Teleostei</taxon>
        <taxon>Ostariophysi</taxon>
        <taxon>Cypriniformes</taxon>
        <taxon>Xenocyprididae</taxon>
        <taxon>Xenocypridinae</taxon>
        <taxon>Culter</taxon>
    </lineage>
</organism>
<evidence type="ECO:0000313" key="5">
    <source>
        <dbReference type="EMBL" id="KAK9960294.1"/>
    </source>
</evidence>
<dbReference type="PANTHER" id="PTHR32046:SF11">
    <property type="entry name" value="IMMUNE-ASSOCIATED NUCLEOTIDE-BINDING PROTEIN 10-LIKE"/>
    <property type="match status" value="1"/>
</dbReference>
<dbReference type="Gene3D" id="3.40.50.300">
    <property type="entry name" value="P-loop containing nucleotide triphosphate hydrolases"/>
    <property type="match status" value="1"/>
</dbReference>
<comment type="similarity">
    <text evidence="1">Belongs to the TRAFAC class TrmE-Era-EngA-EngB-Septin-like GTPase superfamily. AIG1/Toc34/Toc159-like paraseptin GTPase family. IAN subfamily.</text>
</comment>
<dbReference type="SUPFAM" id="SSF52540">
    <property type="entry name" value="P-loop containing nucleoside triphosphate hydrolases"/>
    <property type="match status" value="1"/>
</dbReference>
<dbReference type="Proteomes" id="UP001479290">
    <property type="component" value="Unassembled WGS sequence"/>
</dbReference>
<comment type="caution">
    <text evidence="5">The sequence shown here is derived from an EMBL/GenBank/DDBJ whole genome shotgun (WGS) entry which is preliminary data.</text>
</comment>
<dbReference type="PROSITE" id="PS51720">
    <property type="entry name" value="G_AIG1"/>
    <property type="match status" value="1"/>
</dbReference>
<dbReference type="GO" id="GO:0005525">
    <property type="term" value="F:GTP binding"/>
    <property type="evidence" value="ECO:0007669"/>
    <property type="project" value="InterPro"/>
</dbReference>
<dbReference type="AlphaFoldDB" id="A0AAW1ZFL2"/>
<feature type="domain" description="AIG1-type G" evidence="4">
    <location>
        <begin position="59"/>
        <end position="291"/>
    </location>
</feature>
<dbReference type="InterPro" id="IPR003593">
    <property type="entry name" value="AAA+_ATPase"/>
</dbReference>
<dbReference type="InterPro" id="IPR025662">
    <property type="entry name" value="Sigma_54_int_dom_ATP-bd_1"/>
</dbReference>
<sequence length="529" mass="61937">MDGPLESENSDILLKSELIEILRNSKSIEGPTTKYILNTTVLTEGKLLKRERIGQKKDKPRKIILMVGETGTGKSTLINAMINYSMGVRWEHKMWLEVTEIPEDQTESQTKAVTVYEVNALDSPFDLTVIDTPGFGDTEVFDKDKRVSEALQQLFKSEDGIREIHAVCLVLNATDVRLHERQRYILDEILSLFGKDIEKHILLLFTHQEKKNLPKRIMNFLKESFTKYVKNDENVCFLFDNCQSEYSDEEDRDTYKTSWDNGVENFSKFFDHLNNINPKSLHITEVVLRARKQLDASVGNLRDRIELAELKKKELEQTKTALDTLENYKKEQNNFQYEVDEPYKEAVPINAPWWKWSKRATRCEVCKENCHYPGCWWVRDLSWCSVMEEGKCTVCTGRCDYTKHVKDSNIYVPKTRKVTKTKYDLKKKYEEDVGEKRSLMIKLEKDIQQIEAEKIRLVEECYQCFDKLMETALKSTSISSFIHIDFIIEKVKETGNQERVQKLEELKKRAIEENRGLVEGIYIYTQMMI</sequence>
<proteinExistence type="inferred from homology"/>
<evidence type="ECO:0000256" key="1">
    <source>
        <dbReference type="ARBA" id="ARBA00008535"/>
    </source>
</evidence>
<dbReference type="InterPro" id="IPR006703">
    <property type="entry name" value="G_AIG1"/>
</dbReference>
<keyword evidence="3" id="KW-0175">Coiled coil</keyword>
<dbReference type="PANTHER" id="PTHR32046">
    <property type="entry name" value="G DOMAIN-CONTAINING PROTEIN"/>
    <property type="match status" value="1"/>
</dbReference>
<evidence type="ECO:0000313" key="6">
    <source>
        <dbReference type="Proteomes" id="UP001479290"/>
    </source>
</evidence>
<feature type="coiled-coil region" evidence="3">
    <location>
        <begin position="291"/>
        <end position="328"/>
    </location>
</feature>
<accession>A0AAW1ZFL2</accession>
<keyword evidence="6" id="KW-1185">Reference proteome</keyword>
<evidence type="ECO:0000256" key="3">
    <source>
        <dbReference type="SAM" id="Coils"/>
    </source>
</evidence>